<proteinExistence type="predicted"/>
<sequence>MAALLTEEMYRISLLPSDKQEAVDLYKRTIHRFPKTSFAEKARTQLEKLTASAKGPEPAAEPQKLSEANQTKAPSSSDSPKRIPTLPSKGSASKKDNAGSGLARITDLRVWSNPHYTRIAVDLDRETAFSSHLLPPDASSDKPKRLFIEIDRCKLGKHIQQFIPVNDDLLLDARAGQYTHESVRVVADIKSFETYKVFSLSNPFRIIMDIWGKEPEPAERPEESSPQPQPQAPTSDQPVVSAKKKMLDQPSSGPSKQQPSPPSASNVQIAKLKPKDLARQLALGVRRIVLDPGHGGRDKGAPGAIPGVYEKDITLAIALKLQKKLKESLGCEVILTRTTDKYLSLEERTAIANTKNGDLFISIHTNSAPHPGAYGIETYFLNLATDDDAVMVAARENATSRKTISDLQSILTELMKNAKITESSRLASMVQENIVGHLSEKYTNIRGKGVKQAPFYVLLGAQMPSVLVETSFISNERECKRLTSPEYQSHLSDAIAKGIARYVQSTSPAAYLEPAGPSSAKKSSKS</sequence>
<dbReference type="InterPro" id="IPR021731">
    <property type="entry name" value="AMIN_dom"/>
</dbReference>
<feature type="compositionally biased region" description="Low complexity" evidence="4">
    <location>
        <begin position="249"/>
        <end position="258"/>
    </location>
</feature>
<accession>A0A7C4MLL2</accession>
<name>A0A7C4MLL2_9BACT</name>
<feature type="region of interest" description="Disordered" evidence="4">
    <location>
        <begin position="216"/>
        <end position="267"/>
    </location>
</feature>
<dbReference type="AlphaFoldDB" id="A0A7C4MLL2"/>
<evidence type="ECO:0000256" key="1">
    <source>
        <dbReference type="ARBA" id="ARBA00001561"/>
    </source>
</evidence>
<dbReference type="Gene3D" id="3.40.630.40">
    <property type="entry name" value="Zn-dependent exopeptidases"/>
    <property type="match status" value="1"/>
</dbReference>
<dbReference type="SMART" id="SM00646">
    <property type="entry name" value="Ami_3"/>
    <property type="match status" value="1"/>
</dbReference>
<protein>
    <recommendedName>
        <fullName evidence="2">N-acetylmuramoyl-L-alanine amidase</fullName>
        <ecNumber evidence="2">3.5.1.28</ecNumber>
    </recommendedName>
</protein>
<dbReference type="CDD" id="cd02696">
    <property type="entry name" value="MurNAc-LAA"/>
    <property type="match status" value="1"/>
</dbReference>
<dbReference type="GO" id="GO:0008745">
    <property type="term" value="F:N-acetylmuramoyl-L-alanine amidase activity"/>
    <property type="evidence" value="ECO:0007669"/>
    <property type="project" value="UniProtKB-EC"/>
</dbReference>
<gene>
    <name evidence="6" type="ORF">ENS29_05745</name>
</gene>
<comment type="catalytic activity">
    <reaction evidence="1">
        <text>Hydrolyzes the link between N-acetylmuramoyl residues and L-amino acid residues in certain cell-wall glycopeptides.</text>
        <dbReference type="EC" id="3.5.1.28"/>
    </reaction>
</comment>
<dbReference type="PANTHER" id="PTHR30404">
    <property type="entry name" value="N-ACETYLMURAMOYL-L-ALANINE AMIDASE"/>
    <property type="match status" value="1"/>
</dbReference>
<dbReference type="EC" id="3.5.1.28" evidence="2"/>
<dbReference type="PANTHER" id="PTHR30404:SF0">
    <property type="entry name" value="N-ACETYLMURAMOYL-L-ALANINE AMIDASE AMIC"/>
    <property type="match status" value="1"/>
</dbReference>
<dbReference type="Gene3D" id="2.60.40.3500">
    <property type="match status" value="1"/>
</dbReference>
<keyword evidence="3" id="KW-0378">Hydrolase</keyword>
<feature type="region of interest" description="Disordered" evidence="4">
    <location>
        <begin position="50"/>
        <end position="99"/>
    </location>
</feature>
<feature type="compositionally biased region" description="Polar residues" evidence="4">
    <location>
        <begin position="66"/>
        <end position="78"/>
    </location>
</feature>
<dbReference type="EMBL" id="DSUH01000131">
    <property type="protein sequence ID" value="HGU32342.1"/>
    <property type="molecule type" value="Genomic_DNA"/>
</dbReference>
<evidence type="ECO:0000256" key="4">
    <source>
        <dbReference type="SAM" id="MobiDB-lite"/>
    </source>
</evidence>
<dbReference type="InterPro" id="IPR050695">
    <property type="entry name" value="N-acetylmuramoyl_amidase_3"/>
</dbReference>
<evidence type="ECO:0000313" key="6">
    <source>
        <dbReference type="EMBL" id="HGU32342.1"/>
    </source>
</evidence>
<evidence type="ECO:0000259" key="5">
    <source>
        <dbReference type="SMART" id="SM00646"/>
    </source>
</evidence>
<dbReference type="FunFam" id="3.40.630.40:FF:000005">
    <property type="entry name" value="N-acetylmuramoyl-L-alanine amidase (AmiA)"/>
    <property type="match status" value="1"/>
</dbReference>
<feature type="domain" description="MurNAc-LAA" evidence="5">
    <location>
        <begin position="349"/>
        <end position="500"/>
    </location>
</feature>
<evidence type="ECO:0000256" key="2">
    <source>
        <dbReference type="ARBA" id="ARBA00011901"/>
    </source>
</evidence>
<dbReference type="Pfam" id="PF11741">
    <property type="entry name" value="AMIN"/>
    <property type="match status" value="1"/>
</dbReference>
<comment type="caution">
    <text evidence="6">The sequence shown here is derived from an EMBL/GenBank/DDBJ whole genome shotgun (WGS) entry which is preliminary data.</text>
</comment>
<dbReference type="GO" id="GO:0030288">
    <property type="term" value="C:outer membrane-bounded periplasmic space"/>
    <property type="evidence" value="ECO:0007669"/>
    <property type="project" value="TreeGrafter"/>
</dbReference>
<dbReference type="Pfam" id="PF01520">
    <property type="entry name" value="Amidase_3"/>
    <property type="match status" value="1"/>
</dbReference>
<reference evidence="6" key="1">
    <citation type="journal article" date="2020" name="mSystems">
        <title>Genome- and Community-Level Interaction Insights into Carbon Utilization and Element Cycling Functions of Hydrothermarchaeota in Hydrothermal Sediment.</title>
        <authorList>
            <person name="Zhou Z."/>
            <person name="Liu Y."/>
            <person name="Xu W."/>
            <person name="Pan J."/>
            <person name="Luo Z.H."/>
            <person name="Li M."/>
        </authorList>
    </citation>
    <scope>NUCLEOTIDE SEQUENCE [LARGE SCALE GENOMIC DNA]</scope>
    <source>
        <strain evidence="6">SpSt-477</strain>
    </source>
</reference>
<organism evidence="6">
    <name type="scientific">Desulfatirhabdium butyrativorans</name>
    <dbReference type="NCBI Taxonomy" id="340467"/>
    <lineage>
        <taxon>Bacteria</taxon>
        <taxon>Pseudomonadati</taxon>
        <taxon>Thermodesulfobacteriota</taxon>
        <taxon>Desulfobacteria</taxon>
        <taxon>Desulfobacterales</taxon>
        <taxon>Desulfatirhabdiaceae</taxon>
        <taxon>Desulfatirhabdium</taxon>
    </lineage>
</organism>
<dbReference type="InterPro" id="IPR002508">
    <property type="entry name" value="MurNAc-LAA_cat"/>
</dbReference>
<dbReference type="GO" id="GO:0009253">
    <property type="term" value="P:peptidoglycan catabolic process"/>
    <property type="evidence" value="ECO:0007669"/>
    <property type="project" value="InterPro"/>
</dbReference>
<dbReference type="SUPFAM" id="SSF53187">
    <property type="entry name" value="Zn-dependent exopeptidases"/>
    <property type="match status" value="1"/>
</dbReference>
<evidence type="ECO:0000256" key="3">
    <source>
        <dbReference type="ARBA" id="ARBA00022801"/>
    </source>
</evidence>